<protein>
    <submittedName>
        <fullName evidence="2">Hypothetical_protein</fullName>
    </submittedName>
</protein>
<dbReference type="EMBL" id="CAXDID020000025">
    <property type="protein sequence ID" value="CAL5990653.1"/>
    <property type="molecule type" value="Genomic_DNA"/>
</dbReference>
<sequence>MALMGVVNIQYQVNIIIIQIYKFTVISYIYSAQTDFIETFESETQALARQCFLFQNGLNTPFMPTQQRPSRVLTELSTDQFYMIRQLNFQKMANVQESILVCQCNVRCCTPALFSKLFTFLQAFLYQYFHHLLLITV</sequence>
<dbReference type="EMBL" id="CATOUU010000654">
    <property type="protein sequence ID" value="CAI9938346.1"/>
    <property type="molecule type" value="Genomic_DNA"/>
</dbReference>
<organism evidence="1">
    <name type="scientific">Hexamita inflata</name>
    <dbReference type="NCBI Taxonomy" id="28002"/>
    <lineage>
        <taxon>Eukaryota</taxon>
        <taxon>Metamonada</taxon>
        <taxon>Diplomonadida</taxon>
        <taxon>Hexamitidae</taxon>
        <taxon>Hexamitinae</taxon>
        <taxon>Hexamita</taxon>
    </lineage>
</organism>
<name>A0AA86PHA3_9EUKA</name>
<reference evidence="1" key="1">
    <citation type="submission" date="2023-06" db="EMBL/GenBank/DDBJ databases">
        <authorList>
            <person name="Kurt Z."/>
        </authorList>
    </citation>
    <scope>NUCLEOTIDE SEQUENCE</scope>
</reference>
<evidence type="ECO:0000313" key="1">
    <source>
        <dbReference type="EMBL" id="CAI9938346.1"/>
    </source>
</evidence>
<keyword evidence="3" id="KW-1185">Reference proteome</keyword>
<evidence type="ECO:0000313" key="3">
    <source>
        <dbReference type="Proteomes" id="UP001642409"/>
    </source>
</evidence>
<accession>A0AA86PHA3</accession>
<comment type="caution">
    <text evidence="1">The sequence shown here is derived from an EMBL/GenBank/DDBJ whole genome shotgun (WGS) entry which is preliminary data.</text>
</comment>
<gene>
    <name evidence="2" type="ORF">HINF_LOCUS11485</name>
    <name evidence="1" type="ORF">HINF_LOCUS25991</name>
</gene>
<dbReference type="AlphaFoldDB" id="A0AA86PHA3"/>
<dbReference type="Proteomes" id="UP001642409">
    <property type="component" value="Unassembled WGS sequence"/>
</dbReference>
<proteinExistence type="predicted"/>
<evidence type="ECO:0000313" key="2">
    <source>
        <dbReference type="EMBL" id="CAL5990653.1"/>
    </source>
</evidence>
<reference evidence="2 3" key="2">
    <citation type="submission" date="2024-07" db="EMBL/GenBank/DDBJ databases">
        <authorList>
            <person name="Akdeniz Z."/>
        </authorList>
    </citation>
    <scope>NUCLEOTIDE SEQUENCE [LARGE SCALE GENOMIC DNA]</scope>
</reference>